<organism evidence="2 3">
    <name type="scientific">Methanosarcina siciliae C2J</name>
    <dbReference type="NCBI Taxonomy" id="1434118"/>
    <lineage>
        <taxon>Archaea</taxon>
        <taxon>Methanobacteriati</taxon>
        <taxon>Methanobacteriota</taxon>
        <taxon>Stenosarchaea group</taxon>
        <taxon>Methanomicrobia</taxon>
        <taxon>Methanosarcinales</taxon>
        <taxon>Methanosarcinaceae</taxon>
        <taxon>Methanosarcina</taxon>
    </lineage>
</organism>
<reference evidence="2 3" key="1">
    <citation type="submission" date="2014-07" db="EMBL/GenBank/DDBJ databases">
        <title>Methanogenic archaea and the global carbon cycle.</title>
        <authorList>
            <person name="Henriksen J.R."/>
            <person name="Luke J."/>
            <person name="Reinhart S."/>
            <person name="Benedict M.N."/>
            <person name="Youngblut N.D."/>
            <person name="Metcalf M.E."/>
            <person name="Whitaker R.J."/>
            <person name="Metcalf W.W."/>
        </authorList>
    </citation>
    <scope>NUCLEOTIDE SEQUENCE [LARGE SCALE GENOMIC DNA]</scope>
    <source>
        <strain evidence="2 3">C2J</strain>
    </source>
</reference>
<accession>A0A0E3PMC0</accession>
<dbReference type="HOGENOM" id="CLU_2366205_0_0_2"/>
<feature type="region of interest" description="Disordered" evidence="1">
    <location>
        <begin position="1"/>
        <end position="22"/>
    </location>
</feature>
<dbReference type="KEGG" id="msj:MSSAC_1000"/>
<name>A0A0E3PMC0_9EURY</name>
<evidence type="ECO:0000313" key="2">
    <source>
        <dbReference type="EMBL" id="AKB35590.1"/>
    </source>
</evidence>
<dbReference type="RefSeq" id="WP_048180563.1">
    <property type="nucleotide sequence ID" value="NZ_CP009508.1"/>
</dbReference>
<evidence type="ECO:0000313" key="3">
    <source>
        <dbReference type="Proteomes" id="UP000033123"/>
    </source>
</evidence>
<dbReference type="AlphaFoldDB" id="A0A0E3PMC0"/>
<gene>
    <name evidence="2" type="ORF">MSSAC_1000</name>
</gene>
<evidence type="ECO:0000256" key="1">
    <source>
        <dbReference type="SAM" id="MobiDB-lite"/>
    </source>
</evidence>
<dbReference type="GeneID" id="24870578"/>
<protein>
    <submittedName>
        <fullName evidence="2">Uncharacterized protein</fullName>
    </submittedName>
</protein>
<proteinExistence type="predicted"/>
<dbReference type="EMBL" id="CP009508">
    <property type="protein sequence ID" value="AKB35590.1"/>
    <property type="molecule type" value="Genomic_DNA"/>
</dbReference>
<dbReference type="Proteomes" id="UP000033123">
    <property type="component" value="Chromosome"/>
</dbReference>
<sequence>MNWSPKRAGFESGNSGNSGYGRFRKPCRTAVVPDIQQFKHSLLLELDADGIAYDVESDGTIVANLPGRGWVEKTPEMLEEDYKEYVNKLCGREVYLIA</sequence>
<dbReference type="PATRIC" id="fig|1434118.4.peg.1288"/>